<evidence type="ECO:0000313" key="6">
    <source>
        <dbReference type="EMBL" id="SEG21363.1"/>
    </source>
</evidence>
<comment type="similarity">
    <text evidence="1 4">Belongs to the bacterial histone-like protein family.</text>
</comment>
<dbReference type="RefSeq" id="WP_103967671.1">
    <property type="nucleotide sequence ID" value="NZ_FNUX01000046.1"/>
</dbReference>
<evidence type="ECO:0000256" key="4">
    <source>
        <dbReference type="RuleBase" id="RU003939"/>
    </source>
</evidence>
<organism evidence="6 7">
    <name type="scientific">Nitrosomonas ureae</name>
    <dbReference type="NCBI Taxonomy" id="44577"/>
    <lineage>
        <taxon>Bacteria</taxon>
        <taxon>Pseudomonadati</taxon>
        <taxon>Pseudomonadota</taxon>
        <taxon>Betaproteobacteria</taxon>
        <taxon>Nitrosomonadales</taxon>
        <taxon>Nitrosomonadaceae</taxon>
        <taxon>Nitrosomonas</taxon>
    </lineage>
</organism>
<evidence type="ECO:0000256" key="5">
    <source>
        <dbReference type="SAM" id="MobiDB-lite"/>
    </source>
</evidence>
<dbReference type="SMART" id="SM00411">
    <property type="entry name" value="BHL"/>
    <property type="match status" value="1"/>
</dbReference>
<reference evidence="6 7" key="1">
    <citation type="submission" date="2016-10" db="EMBL/GenBank/DDBJ databases">
        <authorList>
            <person name="de Groot N.N."/>
        </authorList>
    </citation>
    <scope>NUCLEOTIDE SEQUENCE [LARGE SCALE GENOMIC DNA]</scope>
    <source>
        <strain evidence="6 7">Nm13</strain>
    </source>
</reference>
<dbReference type="SUPFAM" id="SSF47729">
    <property type="entry name" value="IHF-like DNA-binding proteins"/>
    <property type="match status" value="1"/>
</dbReference>
<dbReference type="GO" id="GO:0030527">
    <property type="term" value="F:structural constituent of chromatin"/>
    <property type="evidence" value="ECO:0007669"/>
    <property type="project" value="InterPro"/>
</dbReference>
<dbReference type="Gene3D" id="4.10.520.10">
    <property type="entry name" value="IHF-like DNA-binding proteins"/>
    <property type="match status" value="1"/>
</dbReference>
<proteinExistence type="inferred from homology"/>
<name>A0A1H5YBE6_9PROT</name>
<dbReference type="InterPro" id="IPR000119">
    <property type="entry name" value="Hist_DNA-bd"/>
</dbReference>
<dbReference type="EMBL" id="FNUX01000046">
    <property type="protein sequence ID" value="SEG21363.1"/>
    <property type="molecule type" value="Genomic_DNA"/>
</dbReference>
<feature type="compositionally biased region" description="Polar residues" evidence="5">
    <location>
        <begin position="93"/>
        <end position="103"/>
    </location>
</feature>
<evidence type="ECO:0000256" key="2">
    <source>
        <dbReference type="ARBA" id="ARBA00023067"/>
    </source>
</evidence>
<dbReference type="GO" id="GO:0005829">
    <property type="term" value="C:cytosol"/>
    <property type="evidence" value="ECO:0007669"/>
    <property type="project" value="TreeGrafter"/>
</dbReference>
<dbReference type="AlphaFoldDB" id="A0A1H5YBE6"/>
<dbReference type="OrthoDB" id="9799835at2"/>
<dbReference type="PANTHER" id="PTHR33175">
    <property type="entry name" value="DNA-BINDING PROTEIN HU"/>
    <property type="match status" value="1"/>
</dbReference>
<evidence type="ECO:0000256" key="3">
    <source>
        <dbReference type="ARBA" id="ARBA00023125"/>
    </source>
</evidence>
<dbReference type="Pfam" id="PF00216">
    <property type="entry name" value="Bac_DNA_binding"/>
    <property type="match status" value="1"/>
</dbReference>
<dbReference type="GO" id="GO:0003677">
    <property type="term" value="F:DNA binding"/>
    <property type="evidence" value="ECO:0007669"/>
    <property type="project" value="UniProtKB-KW"/>
</dbReference>
<evidence type="ECO:0000313" key="7">
    <source>
        <dbReference type="Proteomes" id="UP000236753"/>
    </source>
</evidence>
<dbReference type="Proteomes" id="UP000236753">
    <property type="component" value="Unassembled WGS sequence"/>
</dbReference>
<keyword evidence="3 6" id="KW-0238">DNA-binding</keyword>
<dbReference type="CDD" id="cd13831">
    <property type="entry name" value="HU"/>
    <property type="match status" value="1"/>
</dbReference>
<sequence>MNKTELIEAVATRSKTTKAQTTAMLNELLEVIQQAMASGNDVQLVGFGTFSVTERAGREGRNPATGETITIPAKKVVKFKPGKALSDAATAKSAGTKQTAKKE</sequence>
<accession>A0A1H5YBE6</accession>
<gene>
    <name evidence="6" type="ORF">SAMN05216334_1461</name>
</gene>
<dbReference type="InterPro" id="IPR010992">
    <property type="entry name" value="IHF-like_DNA-bd_dom_sf"/>
</dbReference>
<keyword evidence="2" id="KW-0226">DNA condensation</keyword>
<protein>
    <submittedName>
        <fullName evidence="6">DNA-binding protein HU-beta</fullName>
    </submittedName>
</protein>
<dbReference type="GO" id="GO:0030261">
    <property type="term" value="P:chromosome condensation"/>
    <property type="evidence" value="ECO:0007669"/>
    <property type="project" value="UniProtKB-KW"/>
</dbReference>
<dbReference type="PROSITE" id="PS00045">
    <property type="entry name" value="HISTONE_LIKE"/>
    <property type="match status" value="1"/>
</dbReference>
<dbReference type="PRINTS" id="PR01727">
    <property type="entry name" value="DNABINDINGHU"/>
</dbReference>
<feature type="region of interest" description="Disordered" evidence="5">
    <location>
        <begin position="83"/>
        <end position="103"/>
    </location>
</feature>
<evidence type="ECO:0000256" key="1">
    <source>
        <dbReference type="ARBA" id="ARBA00010529"/>
    </source>
</evidence>
<dbReference type="InterPro" id="IPR020816">
    <property type="entry name" value="Histone-like_DNA-bd_CS"/>
</dbReference>
<dbReference type="PANTHER" id="PTHR33175:SF3">
    <property type="entry name" value="DNA-BINDING PROTEIN HU-BETA"/>
    <property type="match status" value="1"/>
</dbReference>